<name>A0ABT7QN45_9GAMM</name>
<evidence type="ECO:0000256" key="6">
    <source>
        <dbReference type="HAMAP-Rule" id="MF_00006"/>
    </source>
</evidence>
<evidence type="ECO:0000259" key="8">
    <source>
        <dbReference type="Pfam" id="PF14698"/>
    </source>
</evidence>
<dbReference type="InterPro" id="IPR000362">
    <property type="entry name" value="Fumarate_lyase_fam"/>
</dbReference>
<dbReference type="SUPFAM" id="SSF48557">
    <property type="entry name" value="L-aspartase-like"/>
    <property type="match status" value="1"/>
</dbReference>
<evidence type="ECO:0000256" key="4">
    <source>
        <dbReference type="ARBA" id="ARBA00012338"/>
    </source>
</evidence>
<dbReference type="PANTHER" id="PTHR43814:SF1">
    <property type="entry name" value="ARGININOSUCCINATE LYASE"/>
    <property type="match status" value="1"/>
</dbReference>
<comment type="caution">
    <text evidence="9">The sequence shown here is derived from an EMBL/GenBank/DDBJ whole genome shotgun (WGS) entry which is preliminary data.</text>
</comment>
<dbReference type="InterPro" id="IPR009049">
    <property type="entry name" value="Argininosuccinate_lyase"/>
</dbReference>
<comment type="catalytic activity">
    <reaction evidence="1 6">
        <text>2-(N(omega)-L-arginino)succinate = fumarate + L-arginine</text>
        <dbReference type="Rhea" id="RHEA:24020"/>
        <dbReference type="ChEBI" id="CHEBI:29806"/>
        <dbReference type="ChEBI" id="CHEBI:32682"/>
        <dbReference type="ChEBI" id="CHEBI:57472"/>
        <dbReference type="EC" id="4.3.2.1"/>
    </reaction>
</comment>
<keyword evidence="6" id="KW-0963">Cytoplasm</keyword>
<dbReference type="HAMAP" id="MF_00006">
    <property type="entry name" value="Arg_succ_lyase"/>
    <property type="match status" value="1"/>
</dbReference>
<accession>A0ABT7QN45</accession>
<dbReference type="InterPro" id="IPR008948">
    <property type="entry name" value="L-Aspartase-like"/>
</dbReference>
<evidence type="ECO:0000256" key="3">
    <source>
        <dbReference type="ARBA" id="ARBA00005552"/>
    </source>
</evidence>
<evidence type="ECO:0000313" key="9">
    <source>
        <dbReference type="EMBL" id="MDM5148137.1"/>
    </source>
</evidence>
<dbReference type="Gene3D" id="1.10.275.10">
    <property type="entry name" value="Fumarase/aspartase (N-terminal domain)"/>
    <property type="match status" value="1"/>
</dbReference>
<keyword evidence="6" id="KW-0028">Amino-acid biosynthesis</keyword>
<proteinExistence type="inferred from homology"/>
<dbReference type="Pfam" id="PF14698">
    <property type="entry name" value="ASL_C2"/>
    <property type="match status" value="1"/>
</dbReference>
<evidence type="ECO:0000256" key="1">
    <source>
        <dbReference type="ARBA" id="ARBA00000985"/>
    </source>
</evidence>
<dbReference type="EC" id="4.3.2.1" evidence="4 6"/>
<evidence type="ECO:0000256" key="2">
    <source>
        <dbReference type="ARBA" id="ARBA00004941"/>
    </source>
</evidence>
<organism evidence="9 10">
    <name type="scientific">Candidatus Doriopsillibacter californiensis</name>
    <dbReference type="NCBI Taxonomy" id="2970740"/>
    <lineage>
        <taxon>Bacteria</taxon>
        <taxon>Pseudomonadati</taxon>
        <taxon>Pseudomonadota</taxon>
        <taxon>Gammaproteobacteria</taxon>
        <taxon>Candidatus Tethybacterales</taxon>
        <taxon>Candidatus Persebacteraceae</taxon>
        <taxon>Candidatus Doriopsillibacter</taxon>
    </lineage>
</organism>
<dbReference type="GO" id="GO:0004056">
    <property type="term" value="F:argininosuccinate lyase activity"/>
    <property type="evidence" value="ECO:0007669"/>
    <property type="project" value="UniProtKB-EC"/>
</dbReference>
<dbReference type="PANTHER" id="PTHR43814">
    <property type="entry name" value="ARGININOSUCCINATE LYASE"/>
    <property type="match status" value="1"/>
</dbReference>
<dbReference type="Proteomes" id="UP001168167">
    <property type="component" value="Unassembled WGS sequence"/>
</dbReference>
<reference evidence="9" key="1">
    <citation type="submission" date="2022-08" db="EMBL/GenBank/DDBJ databases">
        <authorList>
            <person name="Dzunkova M."/>
            <person name="La Clair J."/>
            <person name="Tyml T."/>
            <person name="Doud D."/>
            <person name="Schulz F."/>
            <person name="Piquer S."/>
            <person name="Porcel Sanchis D."/>
            <person name="Osborn A."/>
            <person name="Robinson D."/>
            <person name="Louie K.B."/>
            <person name="Bowen B.P."/>
            <person name="Bowers R."/>
            <person name="Lee J."/>
            <person name="Arnau Llombart V."/>
            <person name="Diaz Villanueva W."/>
            <person name="Gosliner T."/>
            <person name="Northen T."/>
            <person name="Cheng J.-F."/>
            <person name="Burkart M.D."/>
            <person name="Woyke T."/>
        </authorList>
    </citation>
    <scope>NUCLEOTIDE SEQUENCE</scope>
    <source>
        <strain evidence="9">Df01</strain>
    </source>
</reference>
<keyword evidence="5 6" id="KW-0055">Arginine biosynthesis</keyword>
<dbReference type="Pfam" id="PF00206">
    <property type="entry name" value="Lyase_1"/>
    <property type="match status" value="1"/>
</dbReference>
<gene>
    <name evidence="6 9" type="primary">argH</name>
    <name evidence="9" type="ORF">NQX30_07150</name>
</gene>
<dbReference type="PRINTS" id="PR00149">
    <property type="entry name" value="FUMRATELYASE"/>
</dbReference>
<protein>
    <recommendedName>
        <fullName evidence="4 6">Argininosuccinate lyase</fullName>
        <shortName evidence="6">ASAL</shortName>
        <ecNumber evidence="4 6">4.3.2.1</ecNumber>
    </recommendedName>
    <alternativeName>
        <fullName evidence="6">Arginosuccinase</fullName>
    </alternativeName>
</protein>
<dbReference type="Gene3D" id="1.10.40.30">
    <property type="entry name" value="Fumarase/aspartase (C-terminal domain)"/>
    <property type="match status" value="1"/>
</dbReference>
<dbReference type="EMBL" id="JANQAO010000004">
    <property type="protein sequence ID" value="MDM5148137.1"/>
    <property type="molecule type" value="Genomic_DNA"/>
</dbReference>
<dbReference type="PROSITE" id="PS00163">
    <property type="entry name" value="FUMARATE_LYASES"/>
    <property type="match status" value="1"/>
</dbReference>
<evidence type="ECO:0000256" key="5">
    <source>
        <dbReference type="ARBA" id="ARBA00022571"/>
    </source>
</evidence>
<reference evidence="9" key="2">
    <citation type="journal article" date="2023" name="Microbiome">
        <title>Synthase-selected sorting approach identifies a beta-lactone synthase in a nudibranch symbiotic bacterium.</title>
        <authorList>
            <person name="Dzunkova M."/>
            <person name="La Clair J.J."/>
            <person name="Tyml T."/>
            <person name="Doud D."/>
            <person name="Schulz F."/>
            <person name="Piquer-Esteban S."/>
            <person name="Porcel Sanchis D."/>
            <person name="Osborn A."/>
            <person name="Robinson D."/>
            <person name="Louie K.B."/>
            <person name="Bowen B.P."/>
            <person name="Bowers R.M."/>
            <person name="Lee J."/>
            <person name="Arnau V."/>
            <person name="Diaz-Villanueva W."/>
            <person name="Stepanauskas R."/>
            <person name="Gosliner T."/>
            <person name="Date S.V."/>
            <person name="Northen T.R."/>
            <person name="Cheng J.F."/>
            <person name="Burkart M.D."/>
            <person name="Woyke T."/>
        </authorList>
    </citation>
    <scope>NUCLEOTIDE SEQUENCE</scope>
    <source>
        <strain evidence="9">Df01</strain>
    </source>
</reference>
<dbReference type="PRINTS" id="PR00145">
    <property type="entry name" value="ARGSUCLYASE"/>
</dbReference>
<dbReference type="InterPro" id="IPR022761">
    <property type="entry name" value="Fumarate_lyase_N"/>
</dbReference>
<dbReference type="CDD" id="cd01359">
    <property type="entry name" value="Argininosuccinate_lyase"/>
    <property type="match status" value="1"/>
</dbReference>
<evidence type="ECO:0000259" key="7">
    <source>
        <dbReference type="Pfam" id="PF00206"/>
    </source>
</evidence>
<comment type="subcellular location">
    <subcellularLocation>
        <location evidence="6">Cytoplasm</location>
    </subcellularLocation>
</comment>
<evidence type="ECO:0000313" key="10">
    <source>
        <dbReference type="Proteomes" id="UP001168167"/>
    </source>
</evidence>
<dbReference type="InterPro" id="IPR024083">
    <property type="entry name" value="Fumarase/histidase_N"/>
</dbReference>
<comment type="similarity">
    <text evidence="3">In the N-terminal section; belongs to the lyase 1 family. Argininosuccinate lyase subfamily.</text>
</comment>
<comment type="pathway">
    <text evidence="2 6">Amino-acid biosynthesis; L-arginine biosynthesis; L-arginine from L-ornithine and carbamoyl phosphate: step 3/3.</text>
</comment>
<sequence length="466" mass="51719">MTNKKKKWSALFSAPLDARVAKFNASVRFDYRLAEHDIVSSLAHATMLQNQGIISDSDGDAIKTGLNTILEEIKDNRFDWREEDEDVHFNIERRLVELSGDAGKRLHTARSRNDQVATDLRLFVRARIDMLQKSLSDARCALLTQAEQHVNTLMPGMTHLQVAQPISFAHHMLAYEDMLNRDSARFADCRRRVNILPLGAGALAGTGHPIDRQQVATALAFDGLCENSMDAVSDRDFAIEFTSAAAILMMHLSRFCEEVILWSSPAFGCITLADAFCTGSSIMPQKKNPDVPELIRGKCGRVTGSLTALLMLMKSQPLAYNKDNQEDKEPVFDCADTVQECTDIFAAMVSAINVKVARMRTLLEAGYPTATELADYLVKQGLPFRQAHDVVATIIKTLSTTGTRLEEMTLKELQQHVPQADAGALEVLSAEYAVQARNHVGGTAPEEIERQIKRRREILTVESTSN</sequence>
<feature type="domain" description="Fumarate lyase N-terminal" evidence="7">
    <location>
        <begin position="12"/>
        <end position="304"/>
    </location>
</feature>
<keyword evidence="10" id="KW-1185">Reference proteome</keyword>
<dbReference type="Gene3D" id="1.20.200.10">
    <property type="entry name" value="Fumarase/aspartase (Central domain)"/>
    <property type="match status" value="1"/>
</dbReference>
<comment type="similarity">
    <text evidence="6">Belongs to the lyase 1 family. Argininosuccinate lyase subfamily.</text>
</comment>
<keyword evidence="6 9" id="KW-0456">Lyase</keyword>
<feature type="domain" description="Argininosuccinate lyase C-terminal" evidence="8">
    <location>
        <begin position="369"/>
        <end position="435"/>
    </location>
</feature>
<dbReference type="NCBIfam" id="TIGR00838">
    <property type="entry name" value="argH"/>
    <property type="match status" value="1"/>
</dbReference>
<dbReference type="InterPro" id="IPR020557">
    <property type="entry name" value="Fumarate_lyase_CS"/>
</dbReference>
<dbReference type="InterPro" id="IPR029419">
    <property type="entry name" value="Arg_succ_lyase_C"/>
</dbReference>